<dbReference type="PIRSF" id="PIRSF028561">
    <property type="entry name" value="Ac_Trasf"/>
    <property type="match status" value="1"/>
</dbReference>
<name>A0ABM8XJ87_9BURK</name>
<evidence type="ECO:0000256" key="4">
    <source>
        <dbReference type="ARBA" id="ARBA00022679"/>
    </source>
</evidence>
<gene>
    <name evidence="7" type="ORF">LMG32289_04562</name>
</gene>
<evidence type="ECO:0000256" key="5">
    <source>
        <dbReference type="ARBA" id="ARBA00023136"/>
    </source>
</evidence>
<reference evidence="7 8" key="1">
    <citation type="submission" date="2021-08" db="EMBL/GenBank/DDBJ databases">
        <authorList>
            <person name="Peeters C."/>
        </authorList>
    </citation>
    <scope>NUCLEOTIDE SEQUENCE [LARGE SCALE GENOMIC DNA]</scope>
    <source>
        <strain evidence="7 8">LMG 32289</strain>
    </source>
</reference>
<accession>A0ABM8XJ87</accession>
<dbReference type="InterPro" id="IPR004960">
    <property type="entry name" value="LipA_acyltrans"/>
</dbReference>
<dbReference type="Proteomes" id="UP000706525">
    <property type="component" value="Unassembled WGS sequence"/>
</dbReference>
<dbReference type="InterPro" id="IPR014548">
    <property type="entry name" value="Ac_Trasf"/>
</dbReference>
<dbReference type="PANTHER" id="PTHR30606">
    <property type="entry name" value="LIPID A BIOSYNTHESIS LAUROYL ACYLTRANSFERASE"/>
    <property type="match status" value="1"/>
</dbReference>
<dbReference type="EMBL" id="CAJZAG010000009">
    <property type="protein sequence ID" value="CAG9180247.1"/>
    <property type="molecule type" value="Genomic_DNA"/>
</dbReference>
<keyword evidence="8" id="KW-1185">Reference proteome</keyword>
<proteinExistence type="predicted"/>
<evidence type="ECO:0000256" key="1">
    <source>
        <dbReference type="ARBA" id="ARBA00004533"/>
    </source>
</evidence>
<evidence type="ECO:0008006" key="9">
    <source>
        <dbReference type="Google" id="ProtNLM"/>
    </source>
</evidence>
<evidence type="ECO:0000256" key="3">
    <source>
        <dbReference type="ARBA" id="ARBA00022519"/>
    </source>
</evidence>
<dbReference type="PANTHER" id="PTHR30606:SF9">
    <property type="entry name" value="LIPID A BIOSYNTHESIS LAUROYLTRANSFERASE"/>
    <property type="match status" value="1"/>
</dbReference>
<evidence type="ECO:0000256" key="2">
    <source>
        <dbReference type="ARBA" id="ARBA00022475"/>
    </source>
</evidence>
<dbReference type="Pfam" id="PF03279">
    <property type="entry name" value="Lip_A_acyltrans"/>
    <property type="match status" value="1"/>
</dbReference>
<comment type="caution">
    <text evidence="7">The sequence shown here is derived from an EMBL/GenBank/DDBJ whole genome shotgun (WGS) entry which is preliminary data.</text>
</comment>
<protein>
    <recommendedName>
        <fullName evidence="9">Acyltransferase</fullName>
    </recommendedName>
</protein>
<keyword evidence="2" id="KW-1003">Cell membrane</keyword>
<evidence type="ECO:0000256" key="6">
    <source>
        <dbReference type="ARBA" id="ARBA00023315"/>
    </source>
</evidence>
<sequence>MSTAQKINAMRASATHPAPRHWSRIGESTCAWGIWCLYAIHRLLGRAAFRVVLWPVVAYYWLARPAARHASLDYLRRLHRATDSTGHAPGARHTLRHLYAFAETLLDKLLALSGHYAFDNVTREGVDALHRQLDSGRGGIIVTAHMGCLELCRVLAHQRAGLRLTVLVHTAHAERFNRLMSRLDPDAALQLYQIDDISPATAQELADRINAGEFVAIAGDRVPVHGGRTVSVPFLGAPARFPVGPYVLAALLDCPLFAMGCIRQRNGHLLRFTELAREVKLPRAQRNEALTAYAGAFAAWLEGLLPQSPYDWFNFYDFWADPDANAAMTRHVPDA</sequence>
<keyword evidence="6" id="KW-0012">Acyltransferase</keyword>
<organism evidence="7 8">
    <name type="scientific">Cupriavidus pampae</name>
    <dbReference type="NCBI Taxonomy" id="659251"/>
    <lineage>
        <taxon>Bacteria</taxon>
        <taxon>Pseudomonadati</taxon>
        <taxon>Pseudomonadota</taxon>
        <taxon>Betaproteobacteria</taxon>
        <taxon>Burkholderiales</taxon>
        <taxon>Burkholderiaceae</taxon>
        <taxon>Cupriavidus</taxon>
    </lineage>
</organism>
<keyword evidence="4" id="KW-0808">Transferase</keyword>
<keyword evidence="5" id="KW-0472">Membrane</keyword>
<evidence type="ECO:0000313" key="8">
    <source>
        <dbReference type="Proteomes" id="UP000706525"/>
    </source>
</evidence>
<evidence type="ECO:0000313" key="7">
    <source>
        <dbReference type="EMBL" id="CAG9180247.1"/>
    </source>
</evidence>
<comment type="subcellular location">
    <subcellularLocation>
        <location evidence="1">Cell inner membrane</location>
    </subcellularLocation>
</comment>
<keyword evidence="3" id="KW-0997">Cell inner membrane</keyword>
<dbReference type="CDD" id="cd07984">
    <property type="entry name" value="LPLAT_LABLAT-like"/>
    <property type="match status" value="1"/>
</dbReference>